<dbReference type="InterPro" id="IPR003961">
    <property type="entry name" value="FN3_dom"/>
</dbReference>
<evidence type="ECO:0000259" key="3">
    <source>
        <dbReference type="PROSITE" id="PS50853"/>
    </source>
</evidence>
<evidence type="ECO:0000256" key="1">
    <source>
        <dbReference type="SAM" id="MobiDB-lite"/>
    </source>
</evidence>
<dbReference type="Pfam" id="PF18676">
    <property type="entry name" value="MBG_2"/>
    <property type="match status" value="1"/>
</dbReference>
<gene>
    <name evidence="4" type="ORF">C823_01112</name>
</gene>
<dbReference type="InterPro" id="IPR008964">
    <property type="entry name" value="Invasin/intimin_cell_adhesion"/>
</dbReference>
<accession>N2B8H5</accession>
<dbReference type="HOGENOM" id="CLU_253113_0_0_9"/>
<protein>
    <recommendedName>
        <fullName evidence="3">Fibronectin type-III domain-containing protein</fullName>
    </recommendedName>
</protein>
<feature type="signal peptide" evidence="2">
    <location>
        <begin position="1"/>
        <end position="30"/>
    </location>
</feature>
<keyword evidence="2" id="KW-0732">Signal</keyword>
<feature type="chain" id="PRO_5004114196" description="Fibronectin type-III domain-containing protein" evidence="2">
    <location>
        <begin position="31"/>
        <end position="1420"/>
    </location>
</feature>
<dbReference type="eggNOG" id="COG5295">
    <property type="taxonomic scope" value="Bacteria"/>
</dbReference>
<dbReference type="SUPFAM" id="SSF49265">
    <property type="entry name" value="Fibronectin type III"/>
    <property type="match status" value="1"/>
</dbReference>
<comment type="caution">
    <text evidence="4">The sequence shown here is derived from an EMBL/GenBank/DDBJ whole genome shotgun (WGS) entry which is preliminary data.</text>
</comment>
<dbReference type="Gene3D" id="2.60.40.10">
    <property type="entry name" value="Immunoglobulins"/>
    <property type="match status" value="1"/>
</dbReference>
<dbReference type="eggNOG" id="COG3210">
    <property type="taxonomic scope" value="Bacteria"/>
</dbReference>
<name>N2B8H5_9FIRM</name>
<dbReference type="STRING" id="1235802.C823_01112"/>
<organism evidence="4 5">
    <name type="scientific">Eubacterium plexicaudatum ASF492</name>
    <dbReference type="NCBI Taxonomy" id="1235802"/>
    <lineage>
        <taxon>Bacteria</taxon>
        <taxon>Bacillati</taxon>
        <taxon>Bacillota</taxon>
        <taxon>Clostridia</taxon>
        <taxon>Eubacteriales</taxon>
        <taxon>Eubacteriaceae</taxon>
        <taxon>Eubacterium</taxon>
    </lineage>
</organism>
<feature type="domain" description="Fibronectin type-III" evidence="3">
    <location>
        <begin position="1289"/>
        <end position="1392"/>
    </location>
</feature>
<dbReference type="OrthoDB" id="1864276at2"/>
<reference evidence="4 5" key="1">
    <citation type="journal article" date="2014" name="Genome Announc.">
        <title>Draft genome sequences of the altered schaedler flora, a defined bacterial community from gnotobiotic mice.</title>
        <authorList>
            <person name="Wannemuehler M.J."/>
            <person name="Overstreet A.M."/>
            <person name="Ward D.V."/>
            <person name="Phillips G.J."/>
        </authorList>
    </citation>
    <scope>NUCLEOTIDE SEQUENCE [LARGE SCALE GENOMIC DNA]</scope>
    <source>
        <strain evidence="4 5">ASF492</strain>
    </source>
</reference>
<proteinExistence type="predicted"/>
<feature type="region of interest" description="Disordered" evidence="1">
    <location>
        <begin position="1195"/>
        <end position="1214"/>
    </location>
</feature>
<sequence length="1420" mass="146694">MKKRQKKLTAVILALSMLVPLPGMPAGALAQSRENTAGIRGYIAESAKEGYTAAESSLEGLEETEIADGQNLAEMEPASDAAGKVPLKGAGYAASSAGEVTPFVGDSSMAGTAAVQAAGAAVIEKDGQIIGYVDEGGLDAAFADSGNADTTITLLRNVERAGSLQIRINCTLDLGENTIRITDGSVKIPFGASVCIKGGGGIISEKDDALYVEGTADLRGGVFSGHNGVWVLSNGCLKVSEGVKVIGTVFYGLLCSSGNVVLSGGTFQNAYPRDMIYSSKKTLKDLLETGYAYFYNNQIPVTDDGLNKDRFVSWNYTSVTVKICGHEGSCRYTHTEGAPTHRRDCLACGDIKPSENCSYDVTTGKCVCGAALAVTLNNAEGLAYNGTAQEPDVTVMLDGTVVDAADYTVSYTGNTNAGTNTAKAAVTGKSPYTFRKELAFSIGKAALAIKANDQTITYGENIAQGTGQVTAAGLCGSDSLGGITLTASSDQVAAENKTITPSAAQIQNASNEDVGNNYKITYETGALTINKAQGLLTVPETSFHKKYGDAEFSLNCSTNGDGRISYVSSDEGVVTVSADGMARITGAGAATVTASLAEGSNYTEGAKDENVTVTVEKAAAPAGGQETRHYTYASGSKGEVAIDVSGKFPADRGVTAYHFQAADENGILSGVSVDADGNLTFTVPGGRTEADTASITVTAAMANYEDAAYTVEVRLVEKIAVEFTLSAQPQDSVYDGKPHNGYAGLSAQTVNGSYTGAVQFWYAGAGGTPYDSGIPPVRAGSYTVTARVPEYDAEYAGSSAAVPFSIRRAAITVKAENKTAQAGSPVPELTYTVSGLAENEQLAAAPELSCSADMNAAGIYPITAGGAKAPDTDNYQEEIIYENGTLTVLDYAVHVTGVSLDKSTLSLPAGSAGRLTAAISPENATNKSVSWASGSPAVASVDGSGNITAVSAGTTVITVTAADGGYMASCTVIVIKNMGGSGGFGGSGSTGSGTGQAVKQPFIKGSSGRKGWDAIRAEARKAATAPAGGTVAVDMNGAVSVPGSVFEGIRGKKVTISLDMGNGITWSVNGKDITAGRVKDTDFSVKTGTGAVPKELAEETAGGMAYLELSLAHEGGFGFTATLTLRLAGRDENGVGVGTTAPYTGMYANLFYYNPALRSLEFICAGKVGEDGTAGLPFIHASDYMVILSKAPMGGTGTAEKPQEPEEAEKPQEPVKQAVKLVKLSKTRYTYNGKPKKPSVTAVDTAGRKIPDSCYTVSYQNNKKAGKATATVIFKGGYGGTVKKTFTIRPAGTSIQKLTAVSGGFAVKWKKKTAQTSGYQIQYSADAGFQGGSTRSIFVKNSSRVQKLVKNLKGGKNYYVRIRTYKTVKADGKNTKVSSAWSKSRKIKTLPAASEKEASFAGSAAAFLIPEKEDGKKRAA</sequence>
<feature type="compositionally biased region" description="Basic and acidic residues" evidence="1">
    <location>
        <begin position="1201"/>
        <end position="1213"/>
    </location>
</feature>
<evidence type="ECO:0000313" key="5">
    <source>
        <dbReference type="Proteomes" id="UP000012589"/>
    </source>
</evidence>
<dbReference type="InterPro" id="IPR003343">
    <property type="entry name" value="Big_2"/>
</dbReference>
<dbReference type="Proteomes" id="UP000012589">
    <property type="component" value="Unassembled WGS sequence"/>
</dbReference>
<dbReference type="eggNOG" id="COG5492">
    <property type="taxonomic scope" value="Bacteria"/>
</dbReference>
<evidence type="ECO:0000313" key="4">
    <source>
        <dbReference type="EMBL" id="EMZ34670.1"/>
    </source>
</evidence>
<evidence type="ECO:0000256" key="2">
    <source>
        <dbReference type="SAM" id="SignalP"/>
    </source>
</evidence>
<dbReference type="Pfam" id="PF02368">
    <property type="entry name" value="Big_2"/>
    <property type="match status" value="1"/>
</dbReference>
<dbReference type="InterPro" id="IPR041286">
    <property type="entry name" value="MBG_2"/>
</dbReference>
<dbReference type="InterPro" id="IPR036116">
    <property type="entry name" value="FN3_sf"/>
</dbReference>
<keyword evidence="5" id="KW-1185">Reference proteome</keyword>
<dbReference type="EMBL" id="AQFT01000034">
    <property type="protein sequence ID" value="EMZ34670.1"/>
    <property type="molecule type" value="Genomic_DNA"/>
</dbReference>
<dbReference type="PATRIC" id="fig|1235802.3.peg.1197"/>
<dbReference type="SMART" id="SM00635">
    <property type="entry name" value="BID_2"/>
    <property type="match status" value="2"/>
</dbReference>
<dbReference type="SUPFAM" id="SSF49373">
    <property type="entry name" value="Invasin/intimin cell-adhesion fragments"/>
    <property type="match status" value="2"/>
</dbReference>
<dbReference type="InterPro" id="IPR013783">
    <property type="entry name" value="Ig-like_fold"/>
</dbReference>
<dbReference type="Gene3D" id="2.60.40.1080">
    <property type="match status" value="2"/>
</dbReference>
<dbReference type="PROSITE" id="PS50853">
    <property type="entry name" value="FN3"/>
    <property type="match status" value="1"/>
</dbReference>